<dbReference type="FunFam" id="3.80.10.10:FF:000135">
    <property type="entry name" value="Putative LRR receptor-like serine/threonine-protein kinase"/>
    <property type="match status" value="1"/>
</dbReference>
<gene>
    <name evidence="5" type="ORF">AABB24_025579</name>
</gene>
<dbReference type="Gene3D" id="3.80.10.10">
    <property type="entry name" value="Ribonuclease Inhibitor"/>
    <property type="match status" value="1"/>
</dbReference>
<dbReference type="SUPFAM" id="SSF52058">
    <property type="entry name" value="L domain-like"/>
    <property type="match status" value="1"/>
</dbReference>
<evidence type="ECO:0000256" key="2">
    <source>
        <dbReference type="SAM" id="MobiDB-lite"/>
    </source>
</evidence>
<accession>A0ABD2SBV2</accession>
<keyword evidence="3" id="KW-1133">Transmembrane helix</keyword>
<sequence length="670" mass="74219">SHQLLYTKSTFLFSIYGSWFPQWAEGKCISRNYKQIEENSEQKLDLKMLNFHFLLFFFAFKIAFCLPAPYVTRISCGAQNDVRSSPTNTLWHKDFGYTGGIRTKANRPSYITPPLGTLRYFPLSEGPDNCYNIDKVPHGHYSVRIYFGLVKEPSFDNEPLFDVSVEGTLVYSLPSGWSNHDERAFVETLVFLENGTTSLCFHSTGHGDPAILAIEIQEVDEKAYYSGPGFGRGTIFRTSKRLSCGDQDPKFDVDYDGDRWGGDRFWSTILTFGQNSDKPISTKSTIKSASVAPNFYPQALYQTALVSTDNDPDLTHTIDVDPNKNYSVWLHFAEIDPSVTDVGQRVIDISINGNIVFRDIDIVRIAGGVNSALVLNTTIPVSGRILTITLHPTTGTHAIISAIEIFEVIPVESKTLPEEVKALQSLKLALGLPLRFGWNGDPCFPQQHPWSGVDCQFDNSSNKWVIDGLDLDNQGLRGFLPDDVSQLRHLQSINLSGNNIHGLVPSALGTITSLEKLDLSYNSFNGSIPESLGELTALLTLNLNGNLLSGKIPAALGGRLLHRASFNFTDNAGLCGIPGLPTCGPHLTVGAKIGIGLGACVAVVVIATCITCWWKRRQNILRAKRMDVRDAPYAQKRTHLNHIQMTRHHHNGHHREHTRTAVENGPPLLV</sequence>
<dbReference type="EMBL" id="JBJKTR010000015">
    <property type="protein sequence ID" value="KAL3341092.1"/>
    <property type="molecule type" value="Genomic_DNA"/>
</dbReference>
<dbReference type="PANTHER" id="PTHR45631:SF181">
    <property type="entry name" value="RECEPTOR-LIKE PROTEIN 4"/>
    <property type="match status" value="1"/>
</dbReference>
<dbReference type="InterPro" id="IPR024788">
    <property type="entry name" value="Malectin-like_Carb-bd_dom"/>
</dbReference>
<feature type="compositionally biased region" description="Basic residues" evidence="2">
    <location>
        <begin position="648"/>
        <end position="657"/>
    </location>
</feature>
<feature type="transmembrane region" description="Helical" evidence="3">
    <location>
        <begin position="593"/>
        <end position="614"/>
    </location>
</feature>
<dbReference type="Pfam" id="PF13855">
    <property type="entry name" value="LRR_8"/>
    <property type="match status" value="1"/>
</dbReference>
<feature type="non-terminal residue" evidence="5">
    <location>
        <position position="1"/>
    </location>
</feature>
<dbReference type="InterPro" id="IPR032675">
    <property type="entry name" value="LRR_dom_sf"/>
</dbReference>
<feature type="transmembrane region" description="Helical" evidence="3">
    <location>
        <begin position="49"/>
        <end position="70"/>
    </location>
</feature>
<evidence type="ECO:0000313" key="5">
    <source>
        <dbReference type="EMBL" id="KAL3341092.1"/>
    </source>
</evidence>
<dbReference type="InterPro" id="IPR001611">
    <property type="entry name" value="Leu-rich_rpt"/>
</dbReference>
<evidence type="ECO:0000256" key="3">
    <source>
        <dbReference type="SAM" id="Phobius"/>
    </source>
</evidence>
<comment type="subcellular location">
    <subcellularLocation>
        <location evidence="1">Membrane</location>
        <topology evidence="1">Single-pass membrane protein</topology>
    </subcellularLocation>
</comment>
<proteinExistence type="predicted"/>
<dbReference type="Pfam" id="PF12819">
    <property type="entry name" value="Malectin_like"/>
    <property type="match status" value="1"/>
</dbReference>
<dbReference type="GO" id="GO:0016020">
    <property type="term" value="C:membrane"/>
    <property type="evidence" value="ECO:0007669"/>
    <property type="project" value="UniProtKB-SubCell"/>
</dbReference>
<feature type="domain" description="Malectin-like" evidence="4">
    <location>
        <begin position="74"/>
        <end position="408"/>
    </location>
</feature>
<evidence type="ECO:0000256" key="1">
    <source>
        <dbReference type="ARBA" id="ARBA00004167"/>
    </source>
</evidence>
<dbReference type="Proteomes" id="UP001627284">
    <property type="component" value="Unassembled WGS sequence"/>
</dbReference>
<feature type="region of interest" description="Disordered" evidence="2">
    <location>
        <begin position="648"/>
        <end position="670"/>
    </location>
</feature>
<evidence type="ECO:0000313" key="6">
    <source>
        <dbReference type="Proteomes" id="UP001627284"/>
    </source>
</evidence>
<dbReference type="Gene3D" id="2.60.120.430">
    <property type="entry name" value="Galactose-binding lectin"/>
    <property type="match status" value="2"/>
</dbReference>
<organism evidence="5 6">
    <name type="scientific">Solanum stoloniferum</name>
    <dbReference type="NCBI Taxonomy" id="62892"/>
    <lineage>
        <taxon>Eukaryota</taxon>
        <taxon>Viridiplantae</taxon>
        <taxon>Streptophyta</taxon>
        <taxon>Embryophyta</taxon>
        <taxon>Tracheophyta</taxon>
        <taxon>Spermatophyta</taxon>
        <taxon>Magnoliopsida</taxon>
        <taxon>eudicotyledons</taxon>
        <taxon>Gunneridae</taxon>
        <taxon>Pentapetalae</taxon>
        <taxon>asterids</taxon>
        <taxon>lamiids</taxon>
        <taxon>Solanales</taxon>
        <taxon>Solanaceae</taxon>
        <taxon>Solanoideae</taxon>
        <taxon>Solaneae</taxon>
        <taxon>Solanum</taxon>
    </lineage>
</organism>
<name>A0ABD2SBV2_9SOLN</name>
<keyword evidence="3" id="KW-0812">Transmembrane</keyword>
<reference evidence="5 6" key="1">
    <citation type="submission" date="2024-05" db="EMBL/GenBank/DDBJ databases">
        <title>De novo assembly of an allotetraploid wild potato.</title>
        <authorList>
            <person name="Hosaka A.J."/>
        </authorList>
    </citation>
    <scope>NUCLEOTIDE SEQUENCE [LARGE SCALE GENOMIC DNA]</scope>
    <source>
        <tissue evidence="5">Young leaves</tissue>
    </source>
</reference>
<evidence type="ECO:0000259" key="4">
    <source>
        <dbReference type="Pfam" id="PF12819"/>
    </source>
</evidence>
<dbReference type="AlphaFoldDB" id="A0ABD2SBV2"/>
<comment type="caution">
    <text evidence="5">The sequence shown here is derived from an EMBL/GenBank/DDBJ whole genome shotgun (WGS) entry which is preliminary data.</text>
</comment>
<keyword evidence="3" id="KW-0472">Membrane</keyword>
<dbReference type="PANTHER" id="PTHR45631">
    <property type="entry name" value="OS07G0107800 PROTEIN-RELATED"/>
    <property type="match status" value="1"/>
</dbReference>
<keyword evidence="6" id="KW-1185">Reference proteome</keyword>
<protein>
    <recommendedName>
        <fullName evidence="4">Malectin-like domain-containing protein</fullName>
    </recommendedName>
</protein>